<dbReference type="PANTHER" id="PTHR42941">
    <property type="entry name" value="SLL1037 PROTEIN"/>
    <property type="match status" value="1"/>
</dbReference>
<organism evidence="1 2">
    <name type="scientific">Aminobacterium colombiense (strain DSM 12261 / ALA-1)</name>
    <dbReference type="NCBI Taxonomy" id="572547"/>
    <lineage>
        <taxon>Bacteria</taxon>
        <taxon>Thermotogati</taxon>
        <taxon>Synergistota</taxon>
        <taxon>Synergistia</taxon>
        <taxon>Synergistales</taxon>
        <taxon>Aminobacteriaceae</taxon>
        <taxon>Aminobacterium</taxon>
    </lineage>
</organism>
<gene>
    <name evidence="1" type="ordered locus">Amico_1771</name>
</gene>
<dbReference type="PANTHER" id="PTHR42941:SF1">
    <property type="entry name" value="SLL1037 PROTEIN"/>
    <property type="match status" value="1"/>
</dbReference>
<evidence type="ECO:0000313" key="1">
    <source>
        <dbReference type="EMBL" id="ADE57884.1"/>
    </source>
</evidence>
<dbReference type="CDD" id="cd13520">
    <property type="entry name" value="PBP2_TAXI_TRAP"/>
    <property type="match status" value="1"/>
</dbReference>
<accession>D5EH52</accession>
<dbReference type="EMBL" id="CP001997">
    <property type="protein sequence ID" value="ADE57884.1"/>
    <property type="molecule type" value="Genomic_DNA"/>
</dbReference>
<dbReference type="OrthoDB" id="9776669at2"/>
<protein>
    <submittedName>
        <fullName evidence="1">TRAP transporter solute receptor, TAXI family</fullName>
    </submittedName>
</protein>
<dbReference type="STRING" id="572547.Amico_1771"/>
<dbReference type="InterPro" id="IPR011852">
    <property type="entry name" value="TRAP_TAXI"/>
</dbReference>
<dbReference type="Gene3D" id="3.40.190.10">
    <property type="entry name" value="Periplasmic binding protein-like II"/>
    <property type="match status" value="2"/>
</dbReference>
<dbReference type="Proteomes" id="UP000002366">
    <property type="component" value="Chromosome"/>
</dbReference>
<keyword evidence="1" id="KW-0675">Receptor</keyword>
<dbReference type="eggNOG" id="COG2358">
    <property type="taxonomic scope" value="Bacteria"/>
</dbReference>
<dbReference type="RefSeq" id="WP_013049146.1">
    <property type="nucleotide sequence ID" value="NC_014011.1"/>
</dbReference>
<proteinExistence type="predicted"/>
<evidence type="ECO:0000313" key="2">
    <source>
        <dbReference type="Proteomes" id="UP000002366"/>
    </source>
</evidence>
<dbReference type="HOGENOM" id="CLU_033215_4_1_0"/>
<keyword evidence="2" id="KW-1185">Reference proteome</keyword>
<sequence>MSKINTKLVRILSVLLCIFLFSGIGLASGGTKYLKIATGTVGGTWFSGGSVLASIITEKVEGANASPTIGGGVSNCRDVDANRAQIGYSYSGTALDAWEGRVPFEKPLKNLRYIGNQYIEPFHILFLKEQGFKSLDDLKGKSFSPGKEGFTGKIVFDRLLEEANISYDMLGKATYVGFPDGALLMKDKHLDFYAILTMPPNSAFMDVDTFSAVDILQLPEDLLNRMAEKYGMEKWIIPAGAYSGVKNDITTVGYGGGFYCNKDLPEDLVYEITKALWENYERFVDAAPASFKSQIKLENALRGTVLPLHEGAYKFYKEKGMEIPEAGMPLK</sequence>
<dbReference type="SUPFAM" id="SSF53850">
    <property type="entry name" value="Periplasmic binding protein-like II"/>
    <property type="match status" value="1"/>
</dbReference>
<reference evidence="1 2" key="1">
    <citation type="journal article" date="2010" name="Stand. Genomic Sci.">
        <title>Complete genome sequence of Aminobacterium colombiense type strain (ALA-1).</title>
        <authorList>
            <person name="Chertkov O."/>
            <person name="Sikorski J."/>
            <person name="Brambilla E."/>
            <person name="Lapidus A."/>
            <person name="Copeland A."/>
            <person name="Glavina Del Rio T."/>
            <person name="Nolan M."/>
            <person name="Lucas S."/>
            <person name="Tice H."/>
            <person name="Cheng J.F."/>
            <person name="Han C."/>
            <person name="Detter J.C."/>
            <person name="Bruce D."/>
            <person name="Tapia R."/>
            <person name="Goodwin L."/>
            <person name="Pitluck S."/>
            <person name="Liolios K."/>
            <person name="Ivanova N."/>
            <person name="Mavromatis K."/>
            <person name="Ovchinnikova G."/>
            <person name="Pati A."/>
            <person name="Chen A."/>
            <person name="Palaniappan K."/>
            <person name="Land M."/>
            <person name="Hauser L."/>
            <person name="Chang Y.J."/>
            <person name="Jeffries C.D."/>
            <person name="Spring S."/>
            <person name="Rohde M."/>
            <person name="Goker M."/>
            <person name="Bristow J."/>
            <person name="Eisen J.A."/>
            <person name="Markowitz V."/>
            <person name="Hugenholtz P."/>
            <person name="Kyrpides N.C."/>
            <person name="Klenk H.P."/>
        </authorList>
    </citation>
    <scope>NUCLEOTIDE SEQUENCE [LARGE SCALE GENOMIC DNA]</scope>
    <source>
        <strain evidence="2">DSM 12261 / ALA-1</strain>
    </source>
</reference>
<dbReference type="KEGG" id="aco:Amico_1771"/>
<dbReference type="AlphaFoldDB" id="D5EH52"/>
<name>D5EH52_AMICL</name>
<dbReference type="NCBIfam" id="TIGR02122">
    <property type="entry name" value="TRAP_TAXI"/>
    <property type="match status" value="1"/>
</dbReference>
<dbReference type="Pfam" id="PF16868">
    <property type="entry name" value="NMT1_3"/>
    <property type="match status" value="1"/>
</dbReference>